<dbReference type="GO" id="GO:0003676">
    <property type="term" value="F:nucleic acid binding"/>
    <property type="evidence" value="ECO:0007669"/>
    <property type="project" value="InterPro"/>
</dbReference>
<dbReference type="GO" id="GO:0004519">
    <property type="term" value="F:endonuclease activity"/>
    <property type="evidence" value="ECO:0007669"/>
    <property type="project" value="InterPro"/>
</dbReference>
<proteinExistence type="predicted"/>
<accession>A0A6C0DAI6</accession>
<dbReference type="InterPro" id="IPR036086">
    <property type="entry name" value="ParB/Sulfiredoxin_sf"/>
</dbReference>
<dbReference type="Gene3D" id="1.10.30.50">
    <property type="match status" value="1"/>
</dbReference>
<dbReference type="SUPFAM" id="SSF110849">
    <property type="entry name" value="ParB/Sulfiredoxin"/>
    <property type="match status" value="1"/>
</dbReference>
<dbReference type="AlphaFoldDB" id="A0A6C0DAI6"/>
<evidence type="ECO:0000313" key="3">
    <source>
        <dbReference type="EMBL" id="QHT13888.1"/>
    </source>
</evidence>
<organism evidence="3">
    <name type="scientific">viral metagenome</name>
    <dbReference type="NCBI Taxonomy" id="1070528"/>
    <lineage>
        <taxon>unclassified sequences</taxon>
        <taxon>metagenomes</taxon>
        <taxon>organismal metagenomes</taxon>
    </lineage>
</organism>
<dbReference type="GO" id="GO:0008270">
    <property type="term" value="F:zinc ion binding"/>
    <property type="evidence" value="ECO:0007669"/>
    <property type="project" value="InterPro"/>
</dbReference>
<dbReference type="Pfam" id="PF01844">
    <property type="entry name" value="HNH"/>
    <property type="match status" value="1"/>
</dbReference>
<evidence type="ECO:0000256" key="1">
    <source>
        <dbReference type="SAM" id="Phobius"/>
    </source>
</evidence>
<dbReference type="InterPro" id="IPR002711">
    <property type="entry name" value="HNH"/>
</dbReference>
<dbReference type="PANTHER" id="PTHR39639">
    <property type="entry name" value="CHROMOSOME 16, WHOLE GENOME SHOTGUN SEQUENCE"/>
    <property type="match status" value="1"/>
</dbReference>
<dbReference type="CDD" id="cd16387">
    <property type="entry name" value="ParB_N_Srx"/>
    <property type="match status" value="1"/>
</dbReference>
<feature type="domain" description="HNH" evidence="2">
    <location>
        <begin position="420"/>
        <end position="458"/>
    </location>
</feature>
<sequence>MEKSRWPEPTLLKPPSVSSITLGELHEVYIYNDTLDTKPPYQRNRFRHDEDFVAGLLATVMNYGVIMPILIYKIQPNEVKRLNHHKWEVIDGVHRATAVSCFMNGTYIKCEKNKEIMPYIFNETTKEHILFIKTTYTEEWRNFPENKKKNIVYMSDEDKDRFNNFEIILCKITSPMTLDQRREQFTNIQHNLPVRNNDLYKNCVHIPIVKIISDYNLEQSFDNVCDHLCKDITQFKINWIIRFWLFSIEHNQNCIMIKDSEIKGMMERCNPSIMIIDEKKTNIFVKEFTRFCNLFEDIDTNITLSPVAIYSIYDLLRKKDENDEYDTMLKSHFMKLSKGETKIQRSMWEARNNTTSNDLLNYFNEFTMKLLNIDNLAETDTITEIRKPIPAKLRNAVWKKWFNTNDQGHCFCCNGEIYKKAKDKLKSFNCGHIVSDYDGGELVEENMRCVCFNCNQKMKTENLFEWKSRMYPAVNI</sequence>
<keyword evidence="1" id="KW-1133">Transmembrane helix</keyword>
<evidence type="ECO:0000259" key="2">
    <source>
        <dbReference type="Pfam" id="PF01844"/>
    </source>
</evidence>
<dbReference type="PANTHER" id="PTHR39639:SF1">
    <property type="entry name" value="DUF262 DOMAIN-CONTAINING PROTEIN"/>
    <property type="match status" value="1"/>
</dbReference>
<feature type="transmembrane region" description="Helical" evidence="1">
    <location>
        <begin position="52"/>
        <end position="72"/>
    </location>
</feature>
<keyword evidence="1" id="KW-0812">Transmembrane</keyword>
<keyword evidence="1" id="KW-0472">Membrane</keyword>
<protein>
    <recommendedName>
        <fullName evidence="2">HNH domain-containing protein</fullName>
    </recommendedName>
</protein>
<name>A0A6C0DAI6_9ZZZZ</name>
<reference evidence="3" key="1">
    <citation type="journal article" date="2020" name="Nature">
        <title>Giant virus diversity and host interactions through global metagenomics.</title>
        <authorList>
            <person name="Schulz F."/>
            <person name="Roux S."/>
            <person name="Paez-Espino D."/>
            <person name="Jungbluth S."/>
            <person name="Walsh D.A."/>
            <person name="Denef V.J."/>
            <person name="McMahon K.D."/>
            <person name="Konstantinidis K.T."/>
            <person name="Eloe-Fadrosh E.A."/>
            <person name="Kyrpides N.C."/>
            <person name="Woyke T."/>
        </authorList>
    </citation>
    <scope>NUCLEOTIDE SEQUENCE</scope>
    <source>
        <strain evidence="3">GVMAG-M-3300023174-134</strain>
    </source>
</reference>
<dbReference type="EMBL" id="MN739577">
    <property type="protein sequence ID" value="QHT13888.1"/>
    <property type="molecule type" value="Genomic_DNA"/>
</dbReference>